<evidence type="ECO:0000313" key="2">
    <source>
        <dbReference type="Proteomes" id="UP000239874"/>
    </source>
</evidence>
<gene>
    <name evidence="1" type="ORF">C5E45_34820</name>
</gene>
<accession>A0A2S6A544</accession>
<comment type="caution">
    <text evidence="1">The sequence shown here is derived from an EMBL/GenBank/DDBJ whole genome shotgun (WGS) entry which is preliminary data.</text>
</comment>
<dbReference type="EMBL" id="PSZC01000063">
    <property type="protein sequence ID" value="PPJ27498.1"/>
    <property type="molecule type" value="Genomic_DNA"/>
</dbReference>
<sequence>MATWQTLVQDLTMGALEAAKPDAAAALAEAGTYRLIRAQIERQVRNFSTPNTQNTRDLLDTVGLDVKPHWTWEVGAQGRDQRRTRKFEEIKNELEDWLQVRHAIAHGHKNIPRRLSLDAIHTKYASEQKRGVTNPAYKSYPPPEIRKADAYRCTRFFFDLGETTTSAMVDVLGCTAPRWPDWPAA</sequence>
<reference evidence="1 2" key="1">
    <citation type="submission" date="2018-02" db="EMBL/GenBank/DDBJ databases">
        <title>8 Nocardia nova and 1 Nocardia cyriacigeorgica strain used for evolution to TMP-SMX.</title>
        <authorList>
            <person name="Mehta H."/>
            <person name="Weng J."/>
            <person name="Shamoo Y."/>
        </authorList>
    </citation>
    <scope>NUCLEOTIDE SEQUENCE [LARGE SCALE GENOMIC DNA]</scope>
    <source>
        <strain evidence="1 2">MDA3139</strain>
    </source>
</reference>
<evidence type="ECO:0008006" key="3">
    <source>
        <dbReference type="Google" id="ProtNLM"/>
    </source>
</evidence>
<dbReference type="Proteomes" id="UP000239874">
    <property type="component" value="Unassembled WGS sequence"/>
</dbReference>
<name>A0A2S6A544_9NOCA</name>
<organism evidence="1 2">
    <name type="scientific">Nocardia nova</name>
    <dbReference type="NCBI Taxonomy" id="37330"/>
    <lineage>
        <taxon>Bacteria</taxon>
        <taxon>Bacillati</taxon>
        <taxon>Actinomycetota</taxon>
        <taxon>Actinomycetes</taxon>
        <taxon>Mycobacteriales</taxon>
        <taxon>Nocardiaceae</taxon>
        <taxon>Nocardia</taxon>
    </lineage>
</organism>
<proteinExistence type="predicted"/>
<evidence type="ECO:0000313" key="1">
    <source>
        <dbReference type="EMBL" id="PPJ27498.1"/>
    </source>
</evidence>
<protein>
    <recommendedName>
        <fullName evidence="3">RiboL-PSP-HEPN domain-containing protein</fullName>
    </recommendedName>
</protein>
<dbReference type="AlphaFoldDB" id="A0A2S6A544"/>